<name>A0A6H0KRZ2_9BACE</name>
<dbReference type="EMBL" id="CP050831">
    <property type="protein sequence ID" value="QIU96055.1"/>
    <property type="molecule type" value="Genomic_DNA"/>
</dbReference>
<evidence type="ECO:0000313" key="2">
    <source>
        <dbReference type="Proteomes" id="UP000501780"/>
    </source>
</evidence>
<dbReference type="Gene3D" id="3.10.129.10">
    <property type="entry name" value="Hotdog Thioesterase"/>
    <property type="match status" value="1"/>
</dbReference>
<dbReference type="KEGG" id="bfc:BacF7301_18690"/>
<dbReference type="SUPFAM" id="SSF54637">
    <property type="entry name" value="Thioesterase/thiol ester dehydrase-isomerase"/>
    <property type="match status" value="1"/>
</dbReference>
<protein>
    <submittedName>
        <fullName evidence="1">DUF4442 domain-containing protein</fullName>
    </submittedName>
</protein>
<dbReference type="Pfam" id="PF14539">
    <property type="entry name" value="DUF4442"/>
    <property type="match status" value="1"/>
</dbReference>
<dbReference type="AlphaFoldDB" id="A0A6H0KRZ2"/>
<keyword evidence="2" id="KW-1185">Reference proteome</keyword>
<proteinExistence type="predicted"/>
<organism evidence="1 2">
    <name type="scientific">Bacteroides faecium</name>
    <dbReference type="NCBI Taxonomy" id="2715212"/>
    <lineage>
        <taxon>Bacteria</taxon>
        <taxon>Pseudomonadati</taxon>
        <taxon>Bacteroidota</taxon>
        <taxon>Bacteroidia</taxon>
        <taxon>Bacteroidales</taxon>
        <taxon>Bacteroidaceae</taxon>
        <taxon>Bacteroides</taxon>
    </lineage>
</organism>
<dbReference type="Proteomes" id="UP000501780">
    <property type="component" value="Chromosome"/>
</dbReference>
<dbReference type="InterPro" id="IPR027961">
    <property type="entry name" value="DUF4442"/>
</dbReference>
<accession>A0A6H0KRZ2</accession>
<dbReference type="InterPro" id="IPR029069">
    <property type="entry name" value="HotDog_dom_sf"/>
</dbReference>
<sequence length="137" mass="15752">MNVTKLPFNDFIGLEFSDNPHYILMLNDKSEYHNHLDTVHASAMFALAEATSGHYLLEQFSELSDIIPVVRKVEVKYRKPAIGTVYSTAKLRDIEKCDVIEAINQKGRILLNVEVSLFNNEDMLVMQAVFEWFISKK</sequence>
<reference evidence="1 2" key="1">
    <citation type="submission" date="2020-03" db="EMBL/GenBank/DDBJ databases">
        <title>Genomic analysis of Bacteroides faecium CBA7301.</title>
        <authorList>
            <person name="Kim J."/>
            <person name="Roh S.W."/>
        </authorList>
    </citation>
    <scope>NUCLEOTIDE SEQUENCE [LARGE SCALE GENOMIC DNA]</scope>
    <source>
        <strain evidence="1 2">CBA7301</strain>
    </source>
</reference>
<dbReference type="RefSeq" id="WP_167965178.1">
    <property type="nucleotide sequence ID" value="NZ_CP050831.1"/>
</dbReference>
<evidence type="ECO:0000313" key="1">
    <source>
        <dbReference type="EMBL" id="QIU96055.1"/>
    </source>
</evidence>
<gene>
    <name evidence="1" type="ORF">BacF7301_18690</name>
</gene>